<evidence type="ECO:0000256" key="1">
    <source>
        <dbReference type="SAM" id="MobiDB-lite"/>
    </source>
</evidence>
<name>A0A420EXP7_9ACTN</name>
<sequence length="167" mass="17007">MARARPALSVWWLGLASALLLGACDPAPPPPSGSPSGASPAAAPSPSCPATAQVGGPGATLERQGTGDGATLWALLFPRDPLLTTATEIKVVWRMTGSGDFAVSATGPDGTVVEPTWGPEAHGGSNWERPGEEWGTGWRFPTAGCWTVTAVRGTAMGSLAFRVAEQA</sequence>
<feature type="region of interest" description="Disordered" evidence="1">
    <location>
        <begin position="115"/>
        <end position="134"/>
    </location>
</feature>
<reference evidence="3 4" key="1">
    <citation type="journal article" date="2018" name="Int. J. Syst. Evol. Microbiol.">
        <title>Micromonospora globbae sp. nov., an endophytic actinomycete isolated from roots of Globba winitii C. H. Wright.</title>
        <authorList>
            <person name="Kuncharoen N."/>
            <person name="Pittayakhajonwut P."/>
            <person name="Tanasupawat S."/>
        </authorList>
    </citation>
    <scope>NUCLEOTIDE SEQUENCE [LARGE SCALE GENOMIC DNA]</scope>
    <source>
        <strain evidence="3 4">WPS1-2</strain>
    </source>
</reference>
<evidence type="ECO:0000256" key="2">
    <source>
        <dbReference type="SAM" id="SignalP"/>
    </source>
</evidence>
<accession>A0A420EXP7</accession>
<feature type="compositionally biased region" description="Low complexity" evidence="1">
    <location>
        <begin position="34"/>
        <end position="50"/>
    </location>
</feature>
<dbReference type="EMBL" id="RAQQ01000015">
    <property type="protein sequence ID" value="RKF25484.1"/>
    <property type="molecule type" value="Genomic_DNA"/>
</dbReference>
<dbReference type="Proteomes" id="UP000285744">
    <property type="component" value="Unassembled WGS sequence"/>
</dbReference>
<feature type="signal peptide" evidence="2">
    <location>
        <begin position="1"/>
        <end position="23"/>
    </location>
</feature>
<evidence type="ECO:0000313" key="3">
    <source>
        <dbReference type="EMBL" id="RKF25484.1"/>
    </source>
</evidence>
<feature type="region of interest" description="Disordered" evidence="1">
    <location>
        <begin position="28"/>
        <end position="65"/>
    </location>
</feature>
<feature type="chain" id="PRO_5019566912" evidence="2">
    <location>
        <begin position="24"/>
        <end position="167"/>
    </location>
</feature>
<comment type="caution">
    <text evidence="3">The sequence shown here is derived from an EMBL/GenBank/DDBJ whole genome shotgun (WGS) entry which is preliminary data.</text>
</comment>
<evidence type="ECO:0000313" key="4">
    <source>
        <dbReference type="Proteomes" id="UP000285744"/>
    </source>
</evidence>
<keyword evidence="2" id="KW-0732">Signal</keyword>
<dbReference type="AlphaFoldDB" id="A0A420EXP7"/>
<gene>
    <name evidence="3" type="ORF">D7I43_20675</name>
</gene>
<protein>
    <submittedName>
        <fullName evidence="3">Uncharacterized protein</fullName>
    </submittedName>
</protein>
<dbReference type="PROSITE" id="PS51257">
    <property type="entry name" value="PROKAR_LIPOPROTEIN"/>
    <property type="match status" value="1"/>
</dbReference>
<proteinExistence type="predicted"/>
<organism evidence="3 4">
    <name type="scientific">Micromonospora globbae</name>
    <dbReference type="NCBI Taxonomy" id="1894969"/>
    <lineage>
        <taxon>Bacteria</taxon>
        <taxon>Bacillati</taxon>
        <taxon>Actinomycetota</taxon>
        <taxon>Actinomycetes</taxon>
        <taxon>Micromonosporales</taxon>
        <taxon>Micromonosporaceae</taxon>
        <taxon>Micromonospora</taxon>
    </lineage>
</organism>